<keyword evidence="2" id="KW-1185">Reference proteome</keyword>
<dbReference type="Proteomes" id="UP000054359">
    <property type="component" value="Unassembled WGS sequence"/>
</dbReference>
<evidence type="ECO:0000313" key="1">
    <source>
        <dbReference type="EMBL" id="KFM69553.1"/>
    </source>
</evidence>
<dbReference type="Pfam" id="PF20168">
    <property type="entry name" value="PDS5"/>
    <property type="match status" value="1"/>
</dbReference>
<dbReference type="EMBL" id="KK117100">
    <property type="protein sequence ID" value="KFM69553.1"/>
    <property type="molecule type" value="Genomic_DNA"/>
</dbReference>
<dbReference type="OrthoDB" id="6416699at2759"/>
<accession>A0A087TWR4</accession>
<dbReference type="STRING" id="407821.A0A087TWR4"/>
<protein>
    <submittedName>
        <fullName evidence="1">Sister chromatid cohesion protein PDS5-like protein</fullName>
    </submittedName>
</protein>
<reference evidence="1 2" key="1">
    <citation type="submission" date="2013-11" db="EMBL/GenBank/DDBJ databases">
        <title>Genome sequencing of Stegodyphus mimosarum.</title>
        <authorList>
            <person name="Bechsgaard J."/>
        </authorList>
    </citation>
    <scope>NUCLEOTIDE SEQUENCE [LARGE SCALE GENOMIC DNA]</scope>
</reference>
<gene>
    <name evidence="1" type="ORF">X975_08403</name>
</gene>
<dbReference type="SUPFAM" id="SSF48371">
    <property type="entry name" value="ARM repeat"/>
    <property type="match status" value="1"/>
</dbReference>
<evidence type="ECO:0000313" key="2">
    <source>
        <dbReference type="Proteomes" id="UP000054359"/>
    </source>
</evidence>
<proteinExistence type="predicted"/>
<organism evidence="1 2">
    <name type="scientific">Stegodyphus mimosarum</name>
    <name type="common">African social velvet spider</name>
    <dbReference type="NCBI Taxonomy" id="407821"/>
    <lineage>
        <taxon>Eukaryota</taxon>
        <taxon>Metazoa</taxon>
        <taxon>Ecdysozoa</taxon>
        <taxon>Arthropoda</taxon>
        <taxon>Chelicerata</taxon>
        <taxon>Arachnida</taxon>
        <taxon>Araneae</taxon>
        <taxon>Araneomorphae</taxon>
        <taxon>Entelegynae</taxon>
        <taxon>Eresoidea</taxon>
        <taxon>Eresidae</taxon>
        <taxon>Stegodyphus</taxon>
    </lineage>
</organism>
<name>A0A087TWR4_STEMI</name>
<dbReference type="OMA" id="VTICCEL"/>
<sequence>MDTILKGSATCSEIEHSVKEVLKSLGLPVQTNSFYMIVKQMLERVAPVMIDLAGIRQLLHYIRDSLMGPGDIDIQLGLFNSAERGLQLLLILSSIFPGAFCNNYVFEELLNILRVEDEGPVDTTILIFTNIGYVLEGQYPNICGRLQPLLERFIENGTVKQAKHAVGCLNVMVTNKERVFGQIIDRLKMSLTLQSEYFRTALVSLGHIAFLCPDLFGMQIKSIVSKVVVKDLLMVDFEITRGDDSMWIDFDMLPEETKVKVEGMKMIVRWLLGLKTAAQSAVSTLRLLTTVILHRGDLMEKGH</sequence>
<dbReference type="InterPro" id="IPR016024">
    <property type="entry name" value="ARM-type_fold"/>
</dbReference>
<dbReference type="AlphaFoldDB" id="A0A087TWR4"/>
<feature type="non-terminal residue" evidence="1">
    <location>
        <position position="303"/>
    </location>
</feature>